<gene>
    <name evidence="1" type="ORF">SDC9_196912</name>
</gene>
<comment type="caution">
    <text evidence="1">The sequence shown here is derived from an EMBL/GenBank/DDBJ whole genome shotgun (WGS) entry which is preliminary data.</text>
</comment>
<dbReference type="AlphaFoldDB" id="A0A645IDB7"/>
<accession>A0A645IDB7</accession>
<proteinExistence type="predicted"/>
<evidence type="ECO:0000313" key="1">
    <source>
        <dbReference type="EMBL" id="MPN49295.1"/>
    </source>
</evidence>
<reference evidence="1" key="1">
    <citation type="submission" date="2019-08" db="EMBL/GenBank/DDBJ databases">
        <authorList>
            <person name="Kucharzyk K."/>
            <person name="Murdoch R.W."/>
            <person name="Higgins S."/>
            <person name="Loffler F."/>
        </authorList>
    </citation>
    <scope>NUCLEOTIDE SEQUENCE</scope>
</reference>
<dbReference type="EMBL" id="VSSQ01112399">
    <property type="protein sequence ID" value="MPN49295.1"/>
    <property type="molecule type" value="Genomic_DNA"/>
</dbReference>
<sequence length="55" mass="6470">MQKANRKYQIAPVLSKELKYYARIEGFISTTRKNNRTVFSELCTTFEGYNFITAK</sequence>
<name>A0A645IDB7_9ZZZZ</name>
<organism evidence="1">
    <name type="scientific">bioreactor metagenome</name>
    <dbReference type="NCBI Taxonomy" id="1076179"/>
    <lineage>
        <taxon>unclassified sequences</taxon>
        <taxon>metagenomes</taxon>
        <taxon>ecological metagenomes</taxon>
    </lineage>
</organism>
<protein>
    <submittedName>
        <fullName evidence="1">Uncharacterized protein</fullName>
    </submittedName>
</protein>